<dbReference type="InterPro" id="IPR000994">
    <property type="entry name" value="Pept_M24"/>
</dbReference>
<dbReference type="Proteomes" id="UP001595583">
    <property type="component" value="Unassembled WGS sequence"/>
</dbReference>
<dbReference type="SUPFAM" id="SSF53092">
    <property type="entry name" value="Creatinase/prolidase N-terminal domain"/>
    <property type="match status" value="1"/>
</dbReference>
<accession>A0ABV7KF52</accession>
<evidence type="ECO:0000313" key="7">
    <source>
        <dbReference type="EMBL" id="MFC3208441.1"/>
    </source>
</evidence>
<dbReference type="InterPro" id="IPR000587">
    <property type="entry name" value="Creatinase_N"/>
</dbReference>
<keyword evidence="8" id="KW-1185">Reference proteome</keyword>
<dbReference type="Pfam" id="PF00557">
    <property type="entry name" value="Peptidase_M24"/>
    <property type="match status" value="1"/>
</dbReference>
<dbReference type="InterPro" id="IPR036005">
    <property type="entry name" value="Creatinase/aminopeptidase-like"/>
</dbReference>
<keyword evidence="7" id="KW-0645">Protease</keyword>
<sequence>MFQTFDSAGDPSVGKPRVAKLREWLAGQGLDGFIVPRADEHQGEYVPARAARLKWLTGFSGSAGVAIVLKDRAFVFVDGRYALQVRKEVDLDVFAIESLVDNPPSSWIRENLVRGTRLGFDPWLHTLSEARALKAAADKAGAALVALDRNAVDAIWDDQPEPPLEPVEIHPIAFAGELARDKLARLAAVIGKEGATHAVLTDPSSIAWTLNIRGRDVPHTPLALGFAVLAADGNHLLFMDERKFSREVKAYLTQLTGLRAPGEFETAIADLAKAGAKIALDPVLAAEKLRMLVEENGGTVVEAADPARIPRATKNAAEIAGSRAAHRRDGAAVAKLLCWLERQKPGSLDEIAVVTKLEECRRATGEETQMPLRDVSFDTISGAGPNGAIMHYRVSRATSRTLGDGELFLLDSGAQYQDGTTDITRTVPVGRPTEEMRERFTLVLKGMIGISTLRFPAGTRGSEIDAVARMALWKHGCDFAHGTGHGVGSYLAVHEGPQRIARTGTEKLLQGMMLSNEPGYYKEGAYGIRIENLILVTPAEAIRGGDIAMHGFETLTLAPIDRRMIRPDLLTADEAQWLDAYHARVLGEIGPMLDGETLAWLEKACAPLPAAG</sequence>
<feature type="domain" description="Creatinase N-terminal" evidence="5">
    <location>
        <begin position="17"/>
        <end position="145"/>
    </location>
</feature>
<keyword evidence="3 7" id="KW-0378">Hydrolase</keyword>
<name>A0ABV7KF52_9HYPH</name>
<dbReference type="Pfam" id="PF01321">
    <property type="entry name" value="Creatinase_N"/>
    <property type="match status" value="1"/>
</dbReference>
<keyword evidence="7" id="KW-0031">Aminopeptidase</keyword>
<evidence type="ECO:0000259" key="6">
    <source>
        <dbReference type="Pfam" id="PF16188"/>
    </source>
</evidence>
<proteinExistence type="inferred from homology"/>
<dbReference type="SUPFAM" id="SSF55920">
    <property type="entry name" value="Creatinase/aminopeptidase"/>
    <property type="match status" value="1"/>
</dbReference>
<dbReference type="Pfam" id="PF16188">
    <property type="entry name" value="Peptidase_M24_C"/>
    <property type="match status" value="1"/>
</dbReference>
<dbReference type="InterPro" id="IPR029149">
    <property type="entry name" value="Creatin/AminoP/Spt16_N"/>
</dbReference>
<dbReference type="Pfam" id="PF16189">
    <property type="entry name" value="Creatinase_N_2"/>
    <property type="match status" value="1"/>
</dbReference>
<gene>
    <name evidence="7" type="ORF">ACFOHJ_19645</name>
</gene>
<keyword evidence="2" id="KW-0479">Metal-binding</keyword>
<evidence type="ECO:0000313" key="8">
    <source>
        <dbReference type="Proteomes" id="UP001595583"/>
    </source>
</evidence>
<organism evidence="7 8">
    <name type="scientific">Aquamicrobium soli</name>
    <dbReference type="NCBI Taxonomy" id="1811518"/>
    <lineage>
        <taxon>Bacteria</taxon>
        <taxon>Pseudomonadati</taxon>
        <taxon>Pseudomonadota</taxon>
        <taxon>Alphaproteobacteria</taxon>
        <taxon>Hyphomicrobiales</taxon>
        <taxon>Phyllobacteriaceae</taxon>
        <taxon>Aquamicrobium</taxon>
    </lineage>
</organism>
<dbReference type="Gene3D" id="3.40.350.10">
    <property type="entry name" value="Creatinase/prolidase N-terminal domain"/>
    <property type="match status" value="2"/>
</dbReference>
<comment type="caution">
    <text evidence="7">The sequence shown here is derived from an EMBL/GenBank/DDBJ whole genome shotgun (WGS) entry which is preliminary data.</text>
</comment>
<evidence type="ECO:0000259" key="4">
    <source>
        <dbReference type="Pfam" id="PF00557"/>
    </source>
</evidence>
<dbReference type="GO" id="GO:0004177">
    <property type="term" value="F:aminopeptidase activity"/>
    <property type="evidence" value="ECO:0007669"/>
    <property type="project" value="UniProtKB-KW"/>
</dbReference>
<dbReference type="InterPro" id="IPR032416">
    <property type="entry name" value="Peptidase_M24_C"/>
</dbReference>
<dbReference type="PANTHER" id="PTHR43763:SF6">
    <property type="entry name" value="XAA-PRO AMINOPEPTIDASE 1"/>
    <property type="match status" value="1"/>
</dbReference>
<evidence type="ECO:0000259" key="5">
    <source>
        <dbReference type="Pfam" id="PF01321"/>
    </source>
</evidence>
<comment type="similarity">
    <text evidence="1">Belongs to the peptidase M24B family.</text>
</comment>
<reference evidence="8" key="1">
    <citation type="journal article" date="2019" name="Int. J. Syst. Evol. Microbiol.">
        <title>The Global Catalogue of Microorganisms (GCM) 10K type strain sequencing project: providing services to taxonomists for standard genome sequencing and annotation.</title>
        <authorList>
            <consortium name="The Broad Institute Genomics Platform"/>
            <consortium name="The Broad Institute Genome Sequencing Center for Infectious Disease"/>
            <person name="Wu L."/>
            <person name="Ma J."/>
        </authorList>
    </citation>
    <scope>NUCLEOTIDE SEQUENCE [LARGE SCALE GENOMIC DNA]</scope>
    <source>
        <strain evidence="8">KCTC 52165</strain>
    </source>
</reference>
<dbReference type="EMBL" id="JBHRTK010000022">
    <property type="protein sequence ID" value="MFC3208441.1"/>
    <property type="molecule type" value="Genomic_DNA"/>
</dbReference>
<dbReference type="RefSeq" id="WP_378223736.1">
    <property type="nucleotide sequence ID" value="NZ_JBHRTK010000022.1"/>
</dbReference>
<dbReference type="PANTHER" id="PTHR43763">
    <property type="entry name" value="XAA-PRO AMINOPEPTIDASE 1"/>
    <property type="match status" value="1"/>
</dbReference>
<feature type="domain" description="Peptidase M24" evidence="4">
    <location>
        <begin position="323"/>
        <end position="537"/>
    </location>
</feature>
<evidence type="ECO:0000256" key="3">
    <source>
        <dbReference type="ARBA" id="ARBA00022801"/>
    </source>
</evidence>
<evidence type="ECO:0000256" key="1">
    <source>
        <dbReference type="ARBA" id="ARBA00008766"/>
    </source>
</evidence>
<evidence type="ECO:0000256" key="2">
    <source>
        <dbReference type="ARBA" id="ARBA00022723"/>
    </source>
</evidence>
<feature type="domain" description="Peptidase M24 C-terminal" evidence="6">
    <location>
        <begin position="549"/>
        <end position="608"/>
    </location>
</feature>
<dbReference type="Gene3D" id="3.90.230.10">
    <property type="entry name" value="Creatinase/methionine aminopeptidase superfamily"/>
    <property type="match status" value="1"/>
</dbReference>
<protein>
    <submittedName>
        <fullName evidence="7">Aminopeptidase P family protein</fullName>
        <ecNumber evidence="7">3.4.11.-</ecNumber>
    </submittedName>
</protein>
<dbReference type="EC" id="3.4.11.-" evidence="7"/>
<dbReference type="InterPro" id="IPR050422">
    <property type="entry name" value="X-Pro_aminopeptidase_P"/>
</dbReference>
<dbReference type="CDD" id="cd01085">
    <property type="entry name" value="APP"/>
    <property type="match status" value="1"/>
</dbReference>
<dbReference type="InterPro" id="IPR033740">
    <property type="entry name" value="Pept_M24B"/>
</dbReference>